<organism evidence="1 2">
    <name type="scientific">Marinicrinis sediminis</name>
    <dbReference type="NCBI Taxonomy" id="1652465"/>
    <lineage>
        <taxon>Bacteria</taxon>
        <taxon>Bacillati</taxon>
        <taxon>Bacillota</taxon>
        <taxon>Bacilli</taxon>
        <taxon>Bacillales</taxon>
        <taxon>Paenibacillaceae</taxon>
    </lineage>
</organism>
<reference evidence="2" key="1">
    <citation type="journal article" date="2019" name="Int. J. Syst. Evol. Microbiol.">
        <title>The Global Catalogue of Microorganisms (GCM) 10K type strain sequencing project: providing services to taxonomists for standard genome sequencing and annotation.</title>
        <authorList>
            <consortium name="The Broad Institute Genomics Platform"/>
            <consortium name="The Broad Institute Genome Sequencing Center for Infectious Disease"/>
            <person name="Wu L."/>
            <person name="Ma J."/>
        </authorList>
    </citation>
    <scope>NUCLEOTIDE SEQUENCE [LARGE SCALE GENOMIC DNA]</scope>
    <source>
        <strain evidence="2">KCTC 33676</strain>
    </source>
</reference>
<keyword evidence="2" id="KW-1185">Reference proteome</keyword>
<protein>
    <submittedName>
        <fullName evidence="1">Uncharacterized protein</fullName>
    </submittedName>
</protein>
<evidence type="ECO:0000313" key="1">
    <source>
        <dbReference type="EMBL" id="MFD2670760.1"/>
    </source>
</evidence>
<name>A0ABW5R7N2_9BACL</name>
<evidence type="ECO:0000313" key="2">
    <source>
        <dbReference type="Proteomes" id="UP001597497"/>
    </source>
</evidence>
<comment type="caution">
    <text evidence="1">The sequence shown here is derived from an EMBL/GenBank/DDBJ whole genome shotgun (WGS) entry which is preliminary data.</text>
</comment>
<gene>
    <name evidence="1" type="ORF">ACFSUC_03935</name>
</gene>
<sequence length="180" mass="21223">MFRIRYLLTMEPEIASMDLIELEKEGIVSGYMELYFNEKDYGIYPDIIPPKGLQGLYLLSTWFEQLTEAVYLLSQSGIVYINDTESHNSWIELKRINWNELEASHVIVEEKHGGLLETKPLQDFEYGDWQKVIISYTEFKVEIVKKTMEFLQEIHSLNSNYSKISWVKRIVTTLEKITEL</sequence>
<proteinExistence type="predicted"/>
<dbReference type="RefSeq" id="WP_379928190.1">
    <property type="nucleotide sequence ID" value="NZ_JBHUMM010000006.1"/>
</dbReference>
<accession>A0ABW5R7N2</accession>
<dbReference type="Proteomes" id="UP001597497">
    <property type="component" value="Unassembled WGS sequence"/>
</dbReference>
<dbReference type="EMBL" id="JBHUMM010000006">
    <property type="protein sequence ID" value="MFD2670760.1"/>
    <property type="molecule type" value="Genomic_DNA"/>
</dbReference>